<dbReference type="InterPro" id="IPR002347">
    <property type="entry name" value="SDR_fam"/>
</dbReference>
<sequence>MSKPTYPDLKGKIAFVTGGSGGIGAETCRWLAENGVKVAVSGRNQNALDQIVVELRGAGAEAAAIPAECTNAESLERARSDAEKRLGPIDILVAFAGGGTAMPAPVEMTSESDWRSGIDHNLTATFLTLKTFLPGMKVRRSGSILTMASTAGRAPSPASSAYAAAKAGVIMLTRHVAREVGGFNIRANCLSPSAILTERTALHMPEEKRSQIAALHPISRLGTPADVAAAALFLASESASWITGATIDVAGGRLMH</sequence>
<dbReference type="PANTHER" id="PTHR42879">
    <property type="entry name" value="3-OXOACYL-(ACYL-CARRIER-PROTEIN) REDUCTASE"/>
    <property type="match status" value="1"/>
</dbReference>
<dbReference type="FunFam" id="3.40.50.720:FF:000084">
    <property type="entry name" value="Short-chain dehydrogenase reductase"/>
    <property type="match status" value="1"/>
</dbReference>
<name>A0A1M7AU15_9BRAD</name>
<organism evidence="2 3">
    <name type="scientific">Bradyrhizobium lablabi</name>
    <dbReference type="NCBI Taxonomy" id="722472"/>
    <lineage>
        <taxon>Bacteria</taxon>
        <taxon>Pseudomonadati</taxon>
        <taxon>Pseudomonadota</taxon>
        <taxon>Alphaproteobacteria</taxon>
        <taxon>Hyphomicrobiales</taxon>
        <taxon>Nitrobacteraceae</taxon>
        <taxon>Bradyrhizobium</taxon>
    </lineage>
</organism>
<dbReference type="InterPro" id="IPR036291">
    <property type="entry name" value="NAD(P)-bd_dom_sf"/>
</dbReference>
<reference evidence="2 3" key="1">
    <citation type="submission" date="2016-10" db="EMBL/GenBank/DDBJ databases">
        <authorList>
            <person name="de Groot N.N."/>
        </authorList>
    </citation>
    <scope>NUCLEOTIDE SEQUENCE [LARGE SCALE GENOMIC DNA]</scope>
    <source>
        <strain evidence="2 3">GAS522</strain>
    </source>
</reference>
<accession>A0A1M7AU15</accession>
<proteinExistence type="inferred from homology"/>
<gene>
    <name evidence="2" type="ORF">SAMN05444171_4194</name>
</gene>
<dbReference type="SUPFAM" id="SSF51735">
    <property type="entry name" value="NAD(P)-binding Rossmann-fold domains"/>
    <property type="match status" value="1"/>
</dbReference>
<dbReference type="PRINTS" id="PR00081">
    <property type="entry name" value="GDHRDH"/>
</dbReference>
<dbReference type="PROSITE" id="PS00061">
    <property type="entry name" value="ADH_SHORT"/>
    <property type="match status" value="1"/>
</dbReference>
<dbReference type="InterPro" id="IPR050259">
    <property type="entry name" value="SDR"/>
</dbReference>
<evidence type="ECO:0000313" key="2">
    <source>
        <dbReference type="EMBL" id="SED47114.1"/>
    </source>
</evidence>
<dbReference type="GO" id="GO:0032787">
    <property type="term" value="P:monocarboxylic acid metabolic process"/>
    <property type="evidence" value="ECO:0007669"/>
    <property type="project" value="UniProtKB-ARBA"/>
</dbReference>
<comment type="similarity">
    <text evidence="1">Belongs to the short-chain dehydrogenases/reductases (SDR) family.</text>
</comment>
<dbReference type="AlphaFoldDB" id="A0A1M7AU15"/>
<dbReference type="Gene3D" id="3.40.50.720">
    <property type="entry name" value="NAD(P)-binding Rossmann-like Domain"/>
    <property type="match status" value="1"/>
</dbReference>
<dbReference type="EMBL" id="FNTI01000001">
    <property type="protein sequence ID" value="SED47114.1"/>
    <property type="molecule type" value="Genomic_DNA"/>
</dbReference>
<evidence type="ECO:0000313" key="3">
    <source>
        <dbReference type="Proteomes" id="UP000183208"/>
    </source>
</evidence>
<dbReference type="CDD" id="cd05233">
    <property type="entry name" value="SDR_c"/>
    <property type="match status" value="1"/>
</dbReference>
<dbReference type="Pfam" id="PF13561">
    <property type="entry name" value="adh_short_C2"/>
    <property type="match status" value="1"/>
</dbReference>
<dbReference type="InterPro" id="IPR020904">
    <property type="entry name" value="Sc_DH/Rdtase_CS"/>
</dbReference>
<evidence type="ECO:0000256" key="1">
    <source>
        <dbReference type="ARBA" id="ARBA00006484"/>
    </source>
</evidence>
<dbReference type="PRINTS" id="PR00080">
    <property type="entry name" value="SDRFAMILY"/>
</dbReference>
<protein>
    <submittedName>
        <fullName evidence="2">3-oxoacyl-[acyl-carrier protein] reductase</fullName>
    </submittedName>
</protein>
<dbReference type="Proteomes" id="UP000183208">
    <property type="component" value="Unassembled WGS sequence"/>
</dbReference>